<name>T1BFG6_9ZZZZ</name>
<dbReference type="SMART" id="SM00943">
    <property type="entry name" value="Prim-Pol"/>
    <property type="match status" value="1"/>
</dbReference>
<evidence type="ECO:0000313" key="2">
    <source>
        <dbReference type="EMBL" id="EQD51799.1"/>
    </source>
</evidence>
<organism evidence="2">
    <name type="scientific">mine drainage metagenome</name>
    <dbReference type="NCBI Taxonomy" id="410659"/>
    <lineage>
        <taxon>unclassified sequences</taxon>
        <taxon>metagenomes</taxon>
        <taxon>ecological metagenomes</taxon>
    </lineage>
</organism>
<dbReference type="InterPro" id="IPR015330">
    <property type="entry name" value="DNA_primase/pol_bifunc_N"/>
</dbReference>
<feature type="domain" description="DNA primase/polymerase bifunctional N-terminal" evidence="1">
    <location>
        <begin position="19"/>
        <end position="135"/>
    </location>
</feature>
<dbReference type="CDD" id="cd04859">
    <property type="entry name" value="Prim_Pol"/>
    <property type="match status" value="1"/>
</dbReference>
<protein>
    <submittedName>
        <fullName evidence="2">Bifunctional DNA primase/polymerase</fullName>
    </submittedName>
</protein>
<accession>T1BFG6</accession>
<dbReference type="SUPFAM" id="SSF56747">
    <property type="entry name" value="Prim-pol domain"/>
    <property type="match status" value="1"/>
</dbReference>
<dbReference type="Pfam" id="PF09250">
    <property type="entry name" value="Prim-Pol"/>
    <property type="match status" value="1"/>
</dbReference>
<dbReference type="EMBL" id="AUZX01009442">
    <property type="protein sequence ID" value="EQD51799.1"/>
    <property type="molecule type" value="Genomic_DNA"/>
</dbReference>
<gene>
    <name evidence="2" type="ORF">B1A_12935</name>
</gene>
<sequence>MSAQTSSRIDGQTVAADYAEAYARNGWYVLPVHPGAKRPQTRHGHKEATRDLGKIRAWWKRTPHANVGVAVEPSGLIVVDIDPRNGGTLDALPTLPPTVTARTGGGGLHLFFRRPTPCPRLPGKLAPGIDLKSDG</sequence>
<dbReference type="AlphaFoldDB" id="T1BFG6"/>
<comment type="caution">
    <text evidence="2">The sequence shown here is derived from an EMBL/GenBank/DDBJ whole genome shotgun (WGS) entry which is preliminary data.</text>
</comment>
<feature type="non-terminal residue" evidence="2">
    <location>
        <position position="135"/>
    </location>
</feature>
<reference evidence="2" key="1">
    <citation type="submission" date="2013-08" db="EMBL/GenBank/DDBJ databases">
        <authorList>
            <person name="Mendez C."/>
            <person name="Richter M."/>
            <person name="Ferrer M."/>
            <person name="Sanchez J."/>
        </authorList>
    </citation>
    <scope>NUCLEOTIDE SEQUENCE</scope>
</reference>
<evidence type="ECO:0000259" key="1">
    <source>
        <dbReference type="SMART" id="SM00943"/>
    </source>
</evidence>
<reference evidence="2" key="2">
    <citation type="journal article" date="2014" name="ISME J.">
        <title>Microbial stratification in low pH oxic and suboxic macroscopic growths along an acid mine drainage.</title>
        <authorList>
            <person name="Mendez-Garcia C."/>
            <person name="Mesa V."/>
            <person name="Sprenger R.R."/>
            <person name="Richter M."/>
            <person name="Diez M.S."/>
            <person name="Solano J."/>
            <person name="Bargiela R."/>
            <person name="Golyshina O.V."/>
            <person name="Manteca A."/>
            <person name="Ramos J.L."/>
            <person name="Gallego J.R."/>
            <person name="Llorente I."/>
            <person name="Martins Dos Santos V.A."/>
            <person name="Jensen O.N."/>
            <person name="Pelaez A.I."/>
            <person name="Sanchez J."/>
            <person name="Ferrer M."/>
        </authorList>
    </citation>
    <scope>NUCLEOTIDE SEQUENCE</scope>
</reference>
<proteinExistence type="predicted"/>